<keyword evidence="4" id="KW-1185">Reference proteome</keyword>
<evidence type="ECO:0000259" key="2">
    <source>
        <dbReference type="Pfam" id="PF24351"/>
    </source>
</evidence>
<gene>
    <name evidence="3" type="ORF">SAMN06269185_2721</name>
</gene>
<dbReference type="OrthoDB" id="186853at2157"/>
<evidence type="ECO:0000313" key="3">
    <source>
        <dbReference type="EMBL" id="SNZ16197.1"/>
    </source>
</evidence>
<dbReference type="EMBL" id="OBEJ01000003">
    <property type="protein sequence ID" value="SNZ16197.1"/>
    <property type="molecule type" value="Genomic_DNA"/>
</dbReference>
<evidence type="ECO:0000256" key="1">
    <source>
        <dbReference type="SAM" id="MobiDB-lite"/>
    </source>
</evidence>
<dbReference type="AlphaFoldDB" id="A0A285P4J8"/>
<feature type="region of interest" description="Disordered" evidence="1">
    <location>
        <begin position="1"/>
        <end position="24"/>
    </location>
</feature>
<name>A0A285P4J8_NATPI</name>
<feature type="domain" description="DUF7511" evidence="2">
    <location>
        <begin position="40"/>
        <end position="85"/>
    </location>
</feature>
<dbReference type="InterPro" id="IPR055933">
    <property type="entry name" value="DUF7511"/>
</dbReference>
<sequence length="85" mass="9062">MVSDDLRRRSAPAPDHGTAPDASARTAIERVRARDSPVGLCHEVVAEADGPDRCTIFPPDATGVVKMSTWLTADADAFVDLSTVR</sequence>
<dbReference type="Proteomes" id="UP000219453">
    <property type="component" value="Unassembled WGS sequence"/>
</dbReference>
<evidence type="ECO:0000313" key="4">
    <source>
        <dbReference type="Proteomes" id="UP000219453"/>
    </source>
</evidence>
<protein>
    <recommendedName>
        <fullName evidence="2">DUF7511 domain-containing protein</fullName>
    </recommendedName>
</protein>
<dbReference type="Pfam" id="PF24351">
    <property type="entry name" value="DUF7511"/>
    <property type="match status" value="1"/>
</dbReference>
<organism evidence="3 4">
    <name type="scientific">Natronoarchaeum philippinense</name>
    <dbReference type="NCBI Taxonomy" id="558529"/>
    <lineage>
        <taxon>Archaea</taxon>
        <taxon>Methanobacteriati</taxon>
        <taxon>Methanobacteriota</taxon>
        <taxon>Stenosarchaea group</taxon>
        <taxon>Halobacteria</taxon>
        <taxon>Halobacteriales</taxon>
        <taxon>Natronoarchaeaceae</taxon>
    </lineage>
</organism>
<dbReference type="RefSeq" id="WP_097009600.1">
    <property type="nucleotide sequence ID" value="NZ_OBEJ01000003.1"/>
</dbReference>
<reference evidence="3 4" key="1">
    <citation type="submission" date="2017-09" db="EMBL/GenBank/DDBJ databases">
        <authorList>
            <person name="Ehlers B."/>
            <person name="Leendertz F.H."/>
        </authorList>
    </citation>
    <scope>NUCLEOTIDE SEQUENCE [LARGE SCALE GENOMIC DNA]</scope>
    <source>
        <strain evidence="3 4">DSM 27208</strain>
    </source>
</reference>
<proteinExistence type="predicted"/>
<accession>A0A285P4J8</accession>